<name>A0A0F9JGQ8_9ZZZZ</name>
<organism evidence="2">
    <name type="scientific">marine sediment metagenome</name>
    <dbReference type="NCBI Taxonomy" id="412755"/>
    <lineage>
        <taxon>unclassified sequences</taxon>
        <taxon>metagenomes</taxon>
        <taxon>ecological metagenomes</taxon>
    </lineage>
</organism>
<dbReference type="AlphaFoldDB" id="A0A0F9JGQ8"/>
<feature type="non-terminal residue" evidence="2">
    <location>
        <position position="149"/>
    </location>
</feature>
<feature type="compositionally biased region" description="Low complexity" evidence="1">
    <location>
        <begin position="7"/>
        <end position="29"/>
    </location>
</feature>
<proteinExistence type="predicted"/>
<evidence type="ECO:0000256" key="1">
    <source>
        <dbReference type="SAM" id="MobiDB-lite"/>
    </source>
</evidence>
<sequence>MPPEPTPQATIPAAQQPPANIIPPTAAPAQETVEPPKPKTFQIEKDPSLFYSEAYNSGVKKTSTDLINKFGTDNLDEIAAKIKAQPPKPDNKTDTPEYKELLKSMEEKSKIADQSNENAQRVIMENKMLRHIPDAQDPDLVLYKLNSVY</sequence>
<accession>A0A0F9JGQ8</accession>
<feature type="region of interest" description="Disordered" evidence="1">
    <location>
        <begin position="1"/>
        <end position="42"/>
    </location>
</feature>
<dbReference type="EMBL" id="LAZR01011468">
    <property type="protein sequence ID" value="KKM61516.1"/>
    <property type="molecule type" value="Genomic_DNA"/>
</dbReference>
<reference evidence="2" key="1">
    <citation type="journal article" date="2015" name="Nature">
        <title>Complex archaea that bridge the gap between prokaryotes and eukaryotes.</title>
        <authorList>
            <person name="Spang A."/>
            <person name="Saw J.H."/>
            <person name="Jorgensen S.L."/>
            <person name="Zaremba-Niedzwiedzka K."/>
            <person name="Martijn J."/>
            <person name="Lind A.E."/>
            <person name="van Eijk R."/>
            <person name="Schleper C."/>
            <person name="Guy L."/>
            <person name="Ettema T.J."/>
        </authorList>
    </citation>
    <scope>NUCLEOTIDE SEQUENCE</scope>
</reference>
<comment type="caution">
    <text evidence="2">The sequence shown here is derived from an EMBL/GenBank/DDBJ whole genome shotgun (WGS) entry which is preliminary data.</text>
</comment>
<gene>
    <name evidence="2" type="ORF">LCGC14_1530980</name>
</gene>
<protein>
    <submittedName>
        <fullName evidence="2">Uncharacterized protein</fullName>
    </submittedName>
</protein>
<evidence type="ECO:0000313" key="2">
    <source>
        <dbReference type="EMBL" id="KKM61516.1"/>
    </source>
</evidence>